<evidence type="ECO:0000256" key="1">
    <source>
        <dbReference type="SAM" id="MobiDB-lite"/>
    </source>
</evidence>
<dbReference type="RefSeq" id="XP_045264751.1">
    <property type="nucleotide sequence ID" value="XM_045405649.1"/>
</dbReference>
<protein>
    <submittedName>
        <fullName evidence="2">Uncharacterized protein</fullName>
    </submittedName>
</protein>
<dbReference type="GeneID" id="69012781"/>
<reference evidence="2" key="2">
    <citation type="submission" date="2020-03" db="EMBL/GenBank/DDBJ databases">
        <authorList>
            <person name="Fu F.-F."/>
            <person name="Chen J."/>
        </authorList>
    </citation>
    <scope>NUCLEOTIDE SEQUENCE</scope>
    <source>
        <strain evidence="2">Lc1</strain>
    </source>
</reference>
<reference evidence="2" key="1">
    <citation type="journal article" date="2020" name="Phytopathology">
        <title>Genome sequence and comparative analysis of Colletotrichum gloeosporioides isolated from Liriodendron leaves.</title>
        <authorList>
            <person name="Fu F.F."/>
            <person name="Hao Z."/>
            <person name="Wang P."/>
            <person name="Lu Y."/>
            <person name="Xue L.J."/>
            <person name="Wei G."/>
            <person name="Tian Y."/>
            <person name="Baishi H."/>
            <person name="Xu H."/>
            <person name="Shi J."/>
            <person name="Cheng T."/>
            <person name="Wang G."/>
            <person name="Yi Y."/>
            <person name="Chen J."/>
        </authorList>
    </citation>
    <scope>NUCLEOTIDE SEQUENCE</scope>
    <source>
        <strain evidence="2">Lc1</strain>
    </source>
</reference>
<keyword evidence="3" id="KW-1185">Reference proteome</keyword>
<dbReference type="AlphaFoldDB" id="A0A8H4FKL0"/>
<dbReference type="EMBL" id="WVTB01000041">
    <property type="protein sequence ID" value="KAF3805592.1"/>
    <property type="molecule type" value="Genomic_DNA"/>
</dbReference>
<sequence length="476" mass="53453">MVGSPYITAAEQYKSGTQFTLWQYEPVQPHGLHQYDRIPLPPDLPPGCIRNFDLEVAHDTNKEEIDKQAVLQVNRVICGGDNTTVQIVLFDILKAPVSYRGDAATLPEDGTQVVGLLYDTEFYPGDNGAPYCNAEQADGNLSRTDAALKHFFSNDKTGHPHIVPQYYGCWATRVNTYNESGLGTLRCVGLVLEEYINGHSIEDICDRDECDELVPPDGDVVFHMPEDVHDGFHTLEISKELCQEVMKQALNGLVEHMHIGVQHNVFEPRKLFITLRNGTVGLDWPRAVLLGFSNTAVWSKTKQAKGPKGPIQLLELLPYPPHPYLRFSVKALDEFIGFWPAPEEGWEGDEESDFDNEAEFDDWLVDEDVFGPLTEAADVVASMAPGAEWPHPYKKYSLFKTLDPIKPRIKEEREERRQLLEKEGVLSDSMRGMLQSEEQSHTPQLPQQGVQEEGVQSASTGSHQPETEATGYTQEF</sequence>
<feature type="compositionally biased region" description="Basic and acidic residues" evidence="1">
    <location>
        <begin position="413"/>
        <end position="425"/>
    </location>
</feature>
<evidence type="ECO:0000313" key="2">
    <source>
        <dbReference type="EMBL" id="KAF3805592.1"/>
    </source>
</evidence>
<organism evidence="2 3">
    <name type="scientific">Colletotrichum gloeosporioides</name>
    <name type="common">Anthracnose fungus</name>
    <name type="synonym">Glomerella cingulata</name>
    <dbReference type="NCBI Taxonomy" id="474922"/>
    <lineage>
        <taxon>Eukaryota</taxon>
        <taxon>Fungi</taxon>
        <taxon>Dikarya</taxon>
        <taxon>Ascomycota</taxon>
        <taxon>Pezizomycotina</taxon>
        <taxon>Sordariomycetes</taxon>
        <taxon>Hypocreomycetidae</taxon>
        <taxon>Glomerellales</taxon>
        <taxon>Glomerellaceae</taxon>
        <taxon>Colletotrichum</taxon>
        <taxon>Colletotrichum gloeosporioides species complex</taxon>
    </lineage>
</organism>
<proteinExistence type="predicted"/>
<feature type="compositionally biased region" description="Polar residues" evidence="1">
    <location>
        <begin position="441"/>
        <end position="464"/>
    </location>
</feature>
<dbReference type="Proteomes" id="UP000613401">
    <property type="component" value="Unassembled WGS sequence"/>
</dbReference>
<comment type="caution">
    <text evidence="2">The sequence shown here is derived from an EMBL/GenBank/DDBJ whole genome shotgun (WGS) entry which is preliminary data.</text>
</comment>
<evidence type="ECO:0000313" key="3">
    <source>
        <dbReference type="Proteomes" id="UP000613401"/>
    </source>
</evidence>
<accession>A0A8H4FKL0</accession>
<feature type="region of interest" description="Disordered" evidence="1">
    <location>
        <begin position="413"/>
        <end position="476"/>
    </location>
</feature>
<gene>
    <name evidence="2" type="ORF">GCG54_00005631</name>
</gene>
<name>A0A8H4FKL0_COLGL</name>